<keyword evidence="3" id="KW-1185">Reference proteome</keyword>
<dbReference type="Proteomes" id="UP000823736">
    <property type="component" value="Unassembled WGS sequence"/>
</dbReference>
<gene>
    <name evidence="2" type="ORF">J2753_000824</name>
</gene>
<proteinExistence type="predicted"/>
<comment type="caution">
    <text evidence="2">The sequence shown here is derived from an EMBL/GenBank/DDBJ whole genome shotgun (WGS) entry which is preliminary data.</text>
</comment>
<dbReference type="AlphaFoldDB" id="A0A8T4GTC9"/>
<keyword evidence="1" id="KW-0812">Transmembrane</keyword>
<reference evidence="2" key="1">
    <citation type="submission" date="2021-03" db="EMBL/GenBank/DDBJ databases">
        <title>Genomic Encyclopedia of Type Strains, Phase IV (KMG-IV): sequencing the most valuable type-strain genomes for metagenomic binning, comparative biology and taxonomic classification.</title>
        <authorList>
            <person name="Goeker M."/>
        </authorList>
    </citation>
    <scope>NUCLEOTIDE SEQUENCE</scope>
    <source>
        <strain evidence="2">DSM 26232</strain>
    </source>
</reference>
<accession>A0A8T4GTC9</accession>
<protein>
    <submittedName>
        <fullName evidence="2">Uncharacterized protein</fullName>
    </submittedName>
</protein>
<dbReference type="Pfam" id="PF23923">
    <property type="entry name" value="DUF7262"/>
    <property type="match status" value="1"/>
</dbReference>
<organism evidence="2 3">
    <name type="scientific">Halolamina salifodinae</name>
    <dbReference type="NCBI Taxonomy" id="1202767"/>
    <lineage>
        <taxon>Archaea</taxon>
        <taxon>Methanobacteriati</taxon>
        <taxon>Methanobacteriota</taxon>
        <taxon>Stenosarchaea group</taxon>
        <taxon>Halobacteria</taxon>
        <taxon>Halobacteriales</taxon>
        <taxon>Haloferacaceae</taxon>
    </lineage>
</organism>
<evidence type="ECO:0000256" key="1">
    <source>
        <dbReference type="SAM" id="Phobius"/>
    </source>
</evidence>
<sequence length="137" mass="14536">MAEGDRGQLSLTLVEAGIGVLLLFAATATFALGLPAVGADEAQLDAYAEDAGTVLSREPPRHEGLTRLSEVTRSGSAFERERAALAHRVERILPGNLMYRVVTPHGAVGFPRPTDAPTGRATVPTVGGRVTIWVWYA</sequence>
<dbReference type="OrthoDB" id="247846at2157"/>
<evidence type="ECO:0000313" key="2">
    <source>
        <dbReference type="EMBL" id="MBP1986351.1"/>
    </source>
</evidence>
<dbReference type="InterPro" id="IPR055686">
    <property type="entry name" value="DUF7262"/>
</dbReference>
<feature type="transmembrane region" description="Helical" evidence="1">
    <location>
        <begin position="12"/>
        <end position="34"/>
    </location>
</feature>
<evidence type="ECO:0000313" key="3">
    <source>
        <dbReference type="Proteomes" id="UP000823736"/>
    </source>
</evidence>
<dbReference type="EMBL" id="JAGGLC010000001">
    <property type="protein sequence ID" value="MBP1986351.1"/>
    <property type="molecule type" value="Genomic_DNA"/>
</dbReference>
<keyword evidence="1" id="KW-1133">Transmembrane helix</keyword>
<keyword evidence="1" id="KW-0472">Membrane</keyword>
<dbReference type="RefSeq" id="WP_209490639.1">
    <property type="nucleotide sequence ID" value="NZ_JAGGLC010000001.1"/>
</dbReference>
<name>A0A8T4GTC9_9EURY</name>